<keyword evidence="3 5" id="KW-1133">Transmembrane helix</keyword>
<dbReference type="InterPro" id="IPR002781">
    <property type="entry name" value="TM_pro_TauE-like"/>
</dbReference>
<feature type="signal peptide" evidence="6">
    <location>
        <begin position="1"/>
        <end position="18"/>
    </location>
</feature>
<keyword evidence="4 5" id="KW-0472">Membrane</keyword>
<gene>
    <name evidence="7" type="ORF">SteCoe_6048</name>
</gene>
<feature type="transmembrane region" description="Helical" evidence="5">
    <location>
        <begin position="122"/>
        <end position="142"/>
    </location>
</feature>
<feature type="transmembrane region" description="Helical" evidence="5">
    <location>
        <begin position="407"/>
        <end position="429"/>
    </location>
</feature>
<feature type="transmembrane region" description="Helical" evidence="5">
    <location>
        <begin position="69"/>
        <end position="85"/>
    </location>
</feature>
<feature type="transmembrane region" description="Helical" evidence="5">
    <location>
        <begin position="148"/>
        <end position="167"/>
    </location>
</feature>
<dbReference type="Proteomes" id="UP000187209">
    <property type="component" value="Unassembled WGS sequence"/>
</dbReference>
<comment type="caution">
    <text evidence="7">The sequence shown here is derived from an EMBL/GenBank/DDBJ whole genome shotgun (WGS) entry which is preliminary data.</text>
</comment>
<evidence type="ECO:0008006" key="9">
    <source>
        <dbReference type="Google" id="ProtNLM"/>
    </source>
</evidence>
<dbReference type="GO" id="GO:0016020">
    <property type="term" value="C:membrane"/>
    <property type="evidence" value="ECO:0007669"/>
    <property type="project" value="UniProtKB-SubCell"/>
</dbReference>
<feature type="transmembrane region" description="Helical" evidence="5">
    <location>
        <begin position="260"/>
        <end position="282"/>
    </location>
</feature>
<evidence type="ECO:0000313" key="7">
    <source>
        <dbReference type="EMBL" id="OMJ91369.1"/>
    </source>
</evidence>
<protein>
    <recommendedName>
        <fullName evidence="9">Membrane transporter protein</fullName>
    </recommendedName>
</protein>
<dbReference type="Pfam" id="PF01925">
    <property type="entry name" value="TauE"/>
    <property type="match status" value="2"/>
</dbReference>
<accession>A0A1R2CQT6</accession>
<evidence type="ECO:0000256" key="3">
    <source>
        <dbReference type="ARBA" id="ARBA00022989"/>
    </source>
</evidence>
<evidence type="ECO:0000256" key="1">
    <source>
        <dbReference type="ARBA" id="ARBA00004141"/>
    </source>
</evidence>
<comment type="subcellular location">
    <subcellularLocation>
        <location evidence="1">Membrane</location>
        <topology evidence="1">Multi-pass membrane protein</topology>
    </subcellularLocation>
</comment>
<keyword evidence="8" id="KW-1185">Reference proteome</keyword>
<keyword evidence="2 5" id="KW-0812">Transmembrane</keyword>
<proteinExistence type="predicted"/>
<dbReference type="PANTHER" id="PTHR14255">
    <property type="entry name" value="CEREBLON"/>
    <property type="match status" value="1"/>
</dbReference>
<dbReference type="GO" id="GO:0016567">
    <property type="term" value="P:protein ubiquitination"/>
    <property type="evidence" value="ECO:0007669"/>
    <property type="project" value="TreeGrafter"/>
</dbReference>
<feature type="transmembrane region" description="Helical" evidence="5">
    <location>
        <begin position="347"/>
        <end position="368"/>
    </location>
</feature>
<feature type="transmembrane region" description="Helical" evidence="5">
    <location>
        <begin position="219"/>
        <end position="240"/>
    </location>
</feature>
<evidence type="ECO:0000256" key="4">
    <source>
        <dbReference type="ARBA" id="ARBA00023136"/>
    </source>
</evidence>
<feature type="transmembrane region" description="Helical" evidence="5">
    <location>
        <begin position="302"/>
        <end position="327"/>
    </location>
</feature>
<dbReference type="OrthoDB" id="301723at2759"/>
<evidence type="ECO:0000313" key="8">
    <source>
        <dbReference type="Proteomes" id="UP000187209"/>
    </source>
</evidence>
<dbReference type="AlphaFoldDB" id="A0A1R2CQT6"/>
<feature type="chain" id="PRO_5012141892" description="Membrane transporter protein" evidence="6">
    <location>
        <begin position="19"/>
        <end position="447"/>
    </location>
</feature>
<evidence type="ECO:0000256" key="6">
    <source>
        <dbReference type="SAM" id="SignalP"/>
    </source>
</evidence>
<evidence type="ECO:0000256" key="2">
    <source>
        <dbReference type="ARBA" id="ARBA00022692"/>
    </source>
</evidence>
<keyword evidence="6" id="KW-0732">Signal</keyword>
<evidence type="ECO:0000256" key="5">
    <source>
        <dbReference type="SAM" id="Phobius"/>
    </source>
</evidence>
<dbReference type="PANTHER" id="PTHR14255:SF3">
    <property type="entry name" value="SULFITE EXPORTER TAUE_SAFE FAMILY PROTEIN 5-RELATED"/>
    <property type="match status" value="1"/>
</dbReference>
<feature type="transmembrane region" description="Helical" evidence="5">
    <location>
        <begin position="375"/>
        <end position="395"/>
    </location>
</feature>
<feature type="transmembrane region" description="Helical" evidence="5">
    <location>
        <begin position="91"/>
        <end position="110"/>
    </location>
</feature>
<reference evidence="7 8" key="1">
    <citation type="submission" date="2016-11" db="EMBL/GenBank/DDBJ databases">
        <title>The macronuclear genome of Stentor coeruleus: a giant cell with tiny introns.</title>
        <authorList>
            <person name="Slabodnick M."/>
            <person name="Ruby J.G."/>
            <person name="Reiff S.B."/>
            <person name="Swart E.C."/>
            <person name="Gosai S."/>
            <person name="Prabakaran S."/>
            <person name="Witkowska E."/>
            <person name="Larue G.E."/>
            <person name="Fisher S."/>
            <person name="Freeman R.M."/>
            <person name="Gunawardena J."/>
            <person name="Chu W."/>
            <person name="Stover N.A."/>
            <person name="Gregory B.D."/>
            <person name="Nowacki M."/>
            <person name="Derisi J."/>
            <person name="Roy S.W."/>
            <person name="Marshall W.F."/>
            <person name="Sood P."/>
        </authorList>
    </citation>
    <scope>NUCLEOTIDE SEQUENCE [LARGE SCALE GENOMIC DNA]</scope>
    <source>
        <strain evidence="7">WM001</strain>
    </source>
</reference>
<sequence length="447" mass="49492">MLTKTIKWILIFCIISSACKVNEDCHHMYDCVSDKCEHKNLMPISYYDALGAICVASVSALANASGLGGGPLMTIILIVVFNFKVEEAVPLSQITVFSGTLIGTLMRLHLRHPTREKPAIDYELLVVVITPLLLGTTSGVFLSMIFPVWATLSLLTLVLVWITFEAARASMKSYTLENKEKTLVLKSSINSEEQYNITYVSSDRIAKPLQQILKSDKMCAPPLLTTLLVFIYGYNVLISLMRGSKYFHSIIDVPFCSAEYWVFTGSTAGFSLFLTLLIAIYLNRRCRKKINVGYHFDDCDMIWNFLPCFICVIVSIMAGIAAGLLSIGGGIIMSPIMYKLGLRTEVIVPTSSVLYVLTSSLAAILYVISGHINYYYALWVAGSAFIGSIIGIVGIKVLVNKYKRSSLMVISMTMLLALCTIIVPTYGIIEYTVNSSRDDTKSYCPEE</sequence>
<dbReference type="EMBL" id="MPUH01000082">
    <property type="protein sequence ID" value="OMJ91369.1"/>
    <property type="molecule type" value="Genomic_DNA"/>
</dbReference>
<name>A0A1R2CQT6_9CILI</name>
<organism evidence="7 8">
    <name type="scientific">Stentor coeruleus</name>
    <dbReference type="NCBI Taxonomy" id="5963"/>
    <lineage>
        <taxon>Eukaryota</taxon>
        <taxon>Sar</taxon>
        <taxon>Alveolata</taxon>
        <taxon>Ciliophora</taxon>
        <taxon>Postciliodesmatophora</taxon>
        <taxon>Heterotrichea</taxon>
        <taxon>Heterotrichida</taxon>
        <taxon>Stentoridae</taxon>
        <taxon>Stentor</taxon>
    </lineage>
</organism>
<dbReference type="PROSITE" id="PS51257">
    <property type="entry name" value="PROKAR_LIPOPROTEIN"/>
    <property type="match status" value="1"/>
</dbReference>
<dbReference type="GO" id="GO:0031464">
    <property type="term" value="C:Cul4A-RING E3 ubiquitin ligase complex"/>
    <property type="evidence" value="ECO:0007669"/>
    <property type="project" value="TreeGrafter"/>
</dbReference>